<dbReference type="Proteomes" id="UP000188354">
    <property type="component" value="Chromosome LG07"/>
</dbReference>
<evidence type="ECO:0000313" key="2">
    <source>
        <dbReference type="EMBL" id="OIW07579.1"/>
    </source>
</evidence>
<evidence type="ECO:0000313" key="3">
    <source>
        <dbReference type="Proteomes" id="UP000188354"/>
    </source>
</evidence>
<dbReference type="EMBL" id="CM007367">
    <property type="protein sequence ID" value="OIW07579.1"/>
    <property type="molecule type" value="Genomic_DNA"/>
</dbReference>
<name>A0A1J7I442_LUPAN</name>
<feature type="region of interest" description="Disordered" evidence="1">
    <location>
        <begin position="137"/>
        <end position="182"/>
    </location>
</feature>
<protein>
    <submittedName>
        <fullName evidence="2">Uncharacterized protein</fullName>
    </submittedName>
</protein>
<proteinExistence type="predicted"/>
<accession>A0A1J7I442</accession>
<dbReference type="Gramene" id="OIW07579">
    <property type="protein sequence ID" value="OIW07579"/>
    <property type="gene ID" value="TanjilG_08466"/>
</dbReference>
<evidence type="ECO:0000256" key="1">
    <source>
        <dbReference type="SAM" id="MobiDB-lite"/>
    </source>
</evidence>
<keyword evidence="3" id="KW-1185">Reference proteome</keyword>
<dbReference type="AlphaFoldDB" id="A0A1J7I442"/>
<feature type="compositionally biased region" description="Polar residues" evidence="1">
    <location>
        <begin position="50"/>
        <end position="63"/>
    </location>
</feature>
<reference evidence="2 3" key="1">
    <citation type="journal article" date="2017" name="Plant Biotechnol. J.">
        <title>A comprehensive draft genome sequence for lupin (Lupinus angustifolius), an emerging health food: insights into plant-microbe interactions and legume evolution.</title>
        <authorList>
            <person name="Hane J.K."/>
            <person name="Ming Y."/>
            <person name="Kamphuis L.G."/>
            <person name="Nelson M.N."/>
            <person name="Garg G."/>
            <person name="Atkins C.A."/>
            <person name="Bayer P.E."/>
            <person name="Bravo A."/>
            <person name="Bringans S."/>
            <person name="Cannon S."/>
            <person name="Edwards D."/>
            <person name="Foley R."/>
            <person name="Gao L.L."/>
            <person name="Harrison M.J."/>
            <person name="Huang W."/>
            <person name="Hurgobin B."/>
            <person name="Li S."/>
            <person name="Liu C.W."/>
            <person name="McGrath A."/>
            <person name="Morahan G."/>
            <person name="Murray J."/>
            <person name="Weller J."/>
            <person name="Jian J."/>
            <person name="Singh K.B."/>
        </authorList>
    </citation>
    <scope>NUCLEOTIDE SEQUENCE [LARGE SCALE GENOMIC DNA]</scope>
    <source>
        <strain evidence="3">cv. Tanjil</strain>
        <tissue evidence="2">Whole plant</tissue>
    </source>
</reference>
<organism evidence="2 3">
    <name type="scientific">Lupinus angustifolius</name>
    <name type="common">Narrow-leaved blue lupine</name>
    <dbReference type="NCBI Taxonomy" id="3871"/>
    <lineage>
        <taxon>Eukaryota</taxon>
        <taxon>Viridiplantae</taxon>
        <taxon>Streptophyta</taxon>
        <taxon>Embryophyta</taxon>
        <taxon>Tracheophyta</taxon>
        <taxon>Spermatophyta</taxon>
        <taxon>Magnoliopsida</taxon>
        <taxon>eudicotyledons</taxon>
        <taxon>Gunneridae</taxon>
        <taxon>Pentapetalae</taxon>
        <taxon>rosids</taxon>
        <taxon>fabids</taxon>
        <taxon>Fabales</taxon>
        <taxon>Fabaceae</taxon>
        <taxon>Papilionoideae</taxon>
        <taxon>50 kb inversion clade</taxon>
        <taxon>genistoids sensu lato</taxon>
        <taxon>core genistoids</taxon>
        <taxon>Genisteae</taxon>
        <taxon>Lupinus</taxon>
    </lineage>
</organism>
<sequence>MANTTTEKETQSQIKLRIILHSRSSSMPRKEFVLYVPRSHNQKREPSHLSDISDTEYSSVTKTETTRVIAEKDSRKDVPKMWKSGGNADKCGGLVKEKWRVSKKKKPLDKRDITKDSRSVYEEKCERKGVNNSCSKKMKMSNVITHEVEEEEEERGEKGKGNGSLQEDAVLGDIEAFDDRKI</sequence>
<gene>
    <name evidence="2" type="ORF">TanjilG_08466</name>
</gene>
<feature type="region of interest" description="Disordered" evidence="1">
    <location>
        <begin position="36"/>
        <end position="67"/>
    </location>
</feature>